<dbReference type="Proteomes" id="UP001162483">
    <property type="component" value="Unassembled WGS sequence"/>
</dbReference>
<feature type="non-terminal residue" evidence="2">
    <location>
        <position position="117"/>
    </location>
</feature>
<feature type="non-terminal residue" evidence="2">
    <location>
        <position position="1"/>
    </location>
</feature>
<feature type="compositionally biased region" description="Basic residues" evidence="1">
    <location>
        <begin position="1"/>
        <end position="11"/>
    </location>
</feature>
<feature type="region of interest" description="Disordered" evidence="1">
    <location>
        <begin position="1"/>
        <end position="56"/>
    </location>
</feature>
<organism evidence="2 3">
    <name type="scientific">Staurois parvus</name>
    <dbReference type="NCBI Taxonomy" id="386267"/>
    <lineage>
        <taxon>Eukaryota</taxon>
        <taxon>Metazoa</taxon>
        <taxon>Chordata</taxon>
        <taxon>Craniata</taxon>
        <taxon>Vertebrata</taxon>
        <taxon>Euteleostomi</taxon>
        <taxon>Amphibia</taxon>
        <taxon>Batrachia</taxon>
        <taxon>Anura</taxon>
        <taxon>Neobatrachia</taxon>
        <taxon>Ranoidea</taxon>
        <taxon>Ranidae</taxon>
        <taxon>Staurois</taxon>
    </lineage>
</organism>
<sequence length="117" mass="12328">ALRRSGGRRTPRWSDSGLGPSGGAAGAGPPGGAAGTEVTRPNLGGSESTGMDRWHSGKTLDRLVWTAGIGVTRHQVIWLEKGSGQRASSGKAEGSEYNWYDRGHWVQTLDRPGWTAG</sequence>
<evidence type="ECO:0000313" key="2">
    <source>
        <dbReference type="EMBL" id="CAI9624942.1"/>
    </source>
</evidence>
<evidence type="ECO:0000313" key="3">
    <source>
        <dbReference type="Proteomes" id="UP001162483"/>
    </source>
</evidence>
<proteinExistence type="predicted"/>
<comment type="caution">
    <text evidence="2">The sequence shown here is derived from an EMBL/GenBank/DDBJ whole genome shotgun (WGS) entry which is preliminary data.</text>
</comment>
<accession>A0ABN9HT42</accession>
<reference evidence="2" key="1">
    <citation type="submission" date="2023-05" db="EMBL/GenBank/DDBJ databases">
        <authorList>
            <person name="Stuckert A."/>
        </authorList>
    </citation>
    <scope>NUCLEOTIDE SEQUENCE</scope>
</reference>
<feature type="compositionally biased region" description="Gly residues" evidence="1">
    <location>
        <begin position="19"/>
        <end position="34"/>
    </location>
</feature>
<dbReference type="EMBL" id="CATNWA010022057">
    <property type="protein sequence ID" value="CAI9624942.1"/>
    <property type="molecule type" value="Genomic_DNA"/>
</dbReference>
<protein>
    <submittedName>
        <fullName evidence="2">Uncharacterized protein</fullName>
    </submittedName>
</protein>
<keyword evidence="3" id="KW-1185">Reference proteome</keyword>
<name>A0ABN9HT42_9NEOB</name>
<evidence type="ECO:0000256" key="1">
    <source>
        <dbReference type="SAM" id="MobiDB-lite"/>
    </source>
</evidence>
<gene>
    <name evidence="2" type="ORF">SPARVUS_LOCUS16788727</name>
</gene>